<gene>
    <name evidence="1" type="ORF">NPIL_662481</name>
</gene>
<comment type="caution">
    <text evidence="1">The sequence shown here is derived from an EMBL/GenBank/DDBJ whole genome shotgun (WGS) entry which is preliminary data.</text>
</comment>
<evidence type="ECO:0000313" key="1">
    <source>
        <dbReference type="EMBL" id="GFT25910.1"/>
    </source>
</evidence>
<keyword evidence="2" id="KW-1185">Reference proteome</keyword>
<name>A0A8X6TN52_NEPPI</name>
<sequence length="21" mass="2297">MMCSQSVSNARVIYKTKVGPP</sequence>
<evidence type="ECO:0000313" key="2">
    <source>
        <dbReference type="Proteomes" id="UP000887013"/>
    </source>
</evidence>
<accession>A0A8X6TN52</accession>
<proteinExistence type="predicted"/>
<organism evidence="1 2">
    <name type="scientific">Nephila pilipes</name>
    <name type="common">Giant wood spider</name>
    <name type="synonym">Nephila maculata</name>
    <dbReference type="NCBI Taxonomy" id="299642"/>
    <lineage>
        <taxon>Eukaryota</taxon>
        <taxon>Metazoa</taxon>
        <taxon>Ecdysozoa</taxon>
        <taxon>Arthropoda</taxon>
        <taxon>Chelicerata</taxon>
        <taxon>Arachnida</taxon>
        <taxon>Araneae</taxon>
        <taxon>Araneomorphae</taxon>
        <taxon>Entelegynae</taxon>
        <taxon>Araneoidea</taxon>
        <taxon>Nephilidae</taxon>
        <taxon>Nephila</taxon>
    </lineage>
</organism>
<dbReference type="EMBL" id="BMAW01011855">
    <property type="protein sequence ID" value="GFT25910.1"/>
    <property type="molecule type" value="Genomic_DNA"/>
</dbReference>
<feature type="non-terminal residue" evidence="1">
    <location>
        <position position="21"/>
    </location>
</feature>
<dbReference type="AlphaFoldDB" id="A0A8X6TN52"/>
<protein>
    <submittedName>
        <fullName evidence="1">Uncharacterized protein</fullName>
    </submittedName>
</protein>
<reference evidence="1" key="1">
    <citation type="submission" date="2020-08" db="EMBL/GenBank/DDBJ databases">
        <title>Multicomponent nature underlies the extraordinary mechanical properties of spider dragline silk.</title>
        <authorList>
            <person name="Kono N."/>
            <person name="Nakamura H."/>
            <person name="Mori M."/>
            <person name="Yoshida Y."/>
            <person name="Ohtoshi R."/>
            <person name="Malay A.D."/>
            <person name="Moran D.A.P."/>
            <person name="Tomita M."/>
            <person name="Numata K."/>
            <person name="Arakawa K."/>
        </authorList>
    </citation>
    <scope>NUCLEOTIDE SEQUENCE</scope>
</reference>
<dbReference type="Proteomes" id="UP000887013">
    <property type="component" value="Unassembled WGS sequence"/>
</dbReference>